<comment type="caution">
    <text evidence="7">The sequence shown here is derived from an EMBL/GenBank/DDBJ whole genome shotgun (WGS) entry which is preliminary data.</text>
</comment>
<dbReference type="GO" id="GO:0008270">
    <property type="term" value="F:zinc ion binding"/>
    <property type="evidence" value="ECO:0007669"/>
    <property type="project" value="UniProtKB-KW"/>
</dbReference>
<dbReference type="PROSITE" id="PS50089">
    <property type="entry name" value="ZF_RING_2"/>
    <property type="match status" value="1"/>
</dbReference>
<dbReference type="Gene3D" id="2.30.130.40">
    <property type="entry name" value="LON domain-like"/>
    <property type="match status" value="1"/>
</dbReference>
<feature type="domain" description="RING-type" evidence="6">
    <location>
        <begin position="133"/>
        <end position="173"/>
    </location>
</feature>
<dbReference type="PROSITE" id="PS00518">
    <property type="entry name" value="ZF_RING_1"/>
    <property type="match status" value="1"/>
</dbReference>
<protein>
    <submittedName>
        <fullName evidence="7">60S ribosomal protein L27, mitochondrial</fullName>
    </submittedName>
</protein>
<dbReference type="PANTHER" id="PTHR23327:SF42">
    <property type="entry name" value="LON PEPTIDASE N-TERMINAL DOMAIN AND RING FINGER PROTEIN C14F5.10C"/>
    <property type="match status" value="1"/>
</dbReference>
<dbReference type="Pfam" id="PF13445">
    <property type="entry name" value="zf-RING_UBOX"/>
    <property type="match status" value="1"/>
</dbReference>
<dbReference type="InterPro" id="IPR001841">
    <property type="entry name" value="Znf_RING"/>
</dbReference>
<keyword evidence="3" id="KW-0862">Zinc</keyword>
<dbReference type="GO" id="GO:0005840">
    <property type="term" value="C:ribosome"/>
    <property type="evidence" value="ECO:0007669"/>
    <property type="project" value="UniProtKB-KW"/>
</dbReference>
<dbReference type="PANTHER" id="PTHR23327">
    <property type="entry name" value="RING FINGER PROTEIN 127"/>
    <property type="match status" value="1"/>
</dbReference>
<accession>A0AAN7D764</accession>
<evidence type="ECO:0000313" key="7">
    <source>
        <dbReference type="EMBL" id="KAK4509201.1"/>
    </source>
</evidence>
<dbReference type="GeneID" id="89951237"/>
<dbReference type="InterPro" id="IPR013083">
    <property type="entry name" value="Znf_RING/FYVE/PHD"/>
</dbReference>
<dbReference type="Gene3D" id="3.30.40.10">
    <property type="entry name" value="Zinc/RING finger domain, C3HC4 (zinc finger)"/>
    <property type="match status" value="2"/>
</dbReference>
<dbReference type="GO" id="GO:0061630">
    <property type="term" value="F:ubiquitin protein ligase activity"/>
    <property type="evidence" value="ECO:0007669"/>
    <property type="project" value="TreeGrafter"/>
</dbReference>
<dbReference type="InterPro" id="IPR015947">
    <property type="entry name" value="PUA-like_sf"/>
</dbReference>
<proteinExistence type="predicted"/>
<dbReference type="Proteomes" id="UP001304243">
    <property type="component" value="Unassembled WGS sequence"/>
</dbReference>
<dbReference type="EMBL" id="JASEJX010000039">
    <property type="protein sequence ID" value="KAK4509201.1"/>
    <property type="molecule type" value="Genomic_DNA"/>
</dbReference>
<dbReference type="SMART" id="SM00464">
    <property type="entry name" value="LON"/>
    <property type="match status" value="1"/>
</dbReference>
<dbReference type="InterPro" id="IPR017907">
    <property type="entry name" value="Znf_RING_CS"/>
</dbReference>
<gene>
    <name evidence="7" type="primary">MRPL27</name>
    <name evidence="7" type="ORF">ATC70_007551</name>
</gene>
<evidence type="ECO:0000256" key="5">
    <source>
        <dbReference type="SAM" id="MobiDB-lite"/>
    </source>
</evidence>
<dbReference type="AlphaFoldDB" id="A0AAN7D764"/>
<keyword evidence="1" id="KW-0479">Metal-binding</keyword>
<name>A0AAN7D764_9FUNG</name>
<dbReference type="Pfam" id="PF02190">
    <property type="entry name" value="LON_substr_bdg"/>
    <property type="match status" value="1"/>
</dbReference>
<reference evidence="7 8" key="1">
    <citation type="submission" date="2022-11" db="EMBL/GenBank/DDBJ databases">
        <title>Mucor velutinosus strain NIH1002 WGS.</title>
        <authorList>
            <person name="Subramanian P."/>
            <person name="Mullikin J.C."/>
            <person name="Segre J.A."/>
            <person name="Zelazny A.M."/>
        </authorList>
    </citation>
    <scope>NUCLEOTIDE SEQUENCE [LARGE SCALE GENOMIC DNA]</scope>
    <source>
        <strain evidence="7 8">NIH1002</strain>
    </source>
</reference>
<sequence length="551" mass="62811">MQVEKLSWDNPVHSGFTVDNNNHHHGNHMNIGRAVIKEYKSSHVPAPFSSKEPSHQLNALTHCQKCRQPFKHPTTLSCGFTSCYDCLPSTEPYQCISFSCLRKHDNDYRPNILLENILNNLHDTDAIKQLLDCSICLSPLSDPITTQCGHTFCRECLIRTMTDLKTRSCPFCRHELSRIGKVNQIVCGWVDHIYHDASDNNYTLSSLDSQQHTPIIQVSSAVAFPSQHCLIHVTEDRNSLLQEMTTRPHQKHYAICVFTKDSNSDNLYDYGIMLQVNHVEHSPDIRHSVVEAIGLFRLKINNLSIDEEGRYIGDVTRFDDCNTNDVDSDAAHDNGCSGDDYFDLDFDVQSKRWTMPAMNHATTSIVTVSRPITMSSSSTVTTNNNKQATRPRPCSMRLSSSAPNNVPAFNNIPGLVNRRTWASTMNFGGSRPPSPPPLLPATINTSQFYFKSIKKAPPPITTIIPNINVLFNQEIHPRLVQYLSATSNHVWIMQYDWCLQQADRESIIWWTANVLPFSQEEKIHLLSLSTLRERIMVIYQWFDRLQQQQQQ</sequence>
<feature type="region of interest" description="Disordered" evidence="5">
    <location>
        <begin position="376"/>
        <end position="400"/>
    </location>
</feature>
<keyword evidence="8" id="KW-1185">Reference proteome</keyword>
<evidence type="ECO:0000256" key="2">
    <source>
        <dbReference type="ARBA" id="ARBA00022771"/>
    </source>
</evidence>
<organism evidence="7 8">
    <name type="scientific">Mucor velutinosus</name>
    <dbReference type="NCBI Taxonomy" id="708070"/>
    <lineage>
        <taxon>Eukaryota</taxon>
        <taxon>Fungi</taxon>
        <taxon>Fungi incertae sedis</taxon>
        <taxon>Mucoromycota</taxon>
        <taxon>Mucoromycotina</taxon>
        <taxon>Mucoromycetes</taxon>
        <taxon>Mucorales</taxon>
        <taxon>Mucorineae</taxon>
        <taxon>Mucoraceae</taxon>
        <taxon>Mucor</taxon>
    </lineage>
</organism>
<keyword evidence="7" id="KW-0687">Ribonucleoprotein</keyword>
<evidence type="ECO:0000313" key="8">
    <source>
        <dbReference type="Proteomes" id="UP001304243"/>
    </source>
</evidence>
<evidence type="ECO:0000256" key="1">
    <source>
        <dbReference type="ARBA" id="ARBA00022723"/>
    </source>
</evidence>
<dbReference type="InterPro" id="IPR003111">
    <property type="entry name" value="Lon_prtase_N"/>
</dbReference>
<evidence type="ECO:0000259" key="6">
    <source>
        <dbReference type="PROSITE" id="PS50089"/>
    </source>
</evidence>
<dbReference type="SMART" id="SM00184">
    <property type="entry name" value="RING"/>
    <property type="match status" value="2"/>
</dbReference>
<dbReference type="InterPro" id="IPR027370">
    <property type="entry name" value="Znf-RING_euk"/>
</dbReference>
<dbReference type="SUPFAM" id="SSF57850">
    <property type="entry name" value="RING/U-box"/>
    <property type="match status" value="1"/>
</dbReference>
<dbReference type="SUPFAM" id="SSF88697">
    <property type="entry name" value="PUA domain-like"/>
    <property type="match status" value="1"/>
</dbReference>
<dbReference type="RefSeq" id="XP_064675867.1">
    <property type="nucleotide sequence ID" value="XM_064826810.1"/>
</dbReference>
<evidence type="ECO:0000256" key="4">
    <source>
        <dbReference type="PROSITE-ProRule" id="PRU00175"/>
    </source>
</evidence>
<keyword evidence="7" id="KW-0689">Ribosomal protein</keyword>
<keyword evidence="2 4" id="KW-0863">Zinc-finger</keyword>
<feature type="compositionally biased region" description="Low complexity" evidence="5">
    <location>
        <begin position="376"/>
        <end position="385"/>
    </location>
</feature>
<dbReference type="InterPro" id="IPR046336">
    <property type="entry name" value="Lon_prtase_N_sf"/>
</dbReference>
<evidence type="ECO:0000256" key="3">
    <source>
        <dbReference type="ARBA" id="ARBA00022833"/>
    </source>
</evidence>